<evidence type="ECO:0000313" key="1">
    <source>
        <dbReference type="EMBL" id="KML48124.1"/>
    </source>
</evidence>
<accession>A0A0J5WAD5</accession>
<name>A0A0J5WAD5_BURCE</name>
<proteinExistence type="predicted"/>
<dbReference type="AlphaFoldDB" id="A0A0J5WAD5"/>
<dbReference type="PATRIC" id="fig|292.27.peg.6787"/>
<evidence type="ECO:0000313" key="2">
    <source>
        <dbReference type="Proteomes" id="UP000036338"/>
    </source>
</evidence>
<gene>
    <name evidence="1" type="ORF">VL15_30665</name>
</gene>
<protein>
    <submittedName>
        <fullName evidence="1">Uncharacterized protein</fullName>
    </submittedName>
</protein>
<organism evidence="1 2">
    <name type="scientific">Burkholderia cepacia</name>
    <name type="common">Pseudomonas cepacia</name>
    <dbReference type="NCBI Taxonomy" id="292"/>
    <lineage>
        <taxon>Bacteria</taxon>
        <taxon>Pseudomonadati</taxon>
        <taxon>Pseudomonadota</taxon>
        <taxon>Betaproteobacteria</taxon>
        <taxon>Burkholderiales</taxon>
        <taxon>Burkholderiaceae</taxon>
        <taxon>Burkholderia</taxon>
        <taxon>Burkholderia cepacia complex</taxon>
    </lineage>
</organism>
<reference evidence="1 2" key="1">
    <citation type="submission" date="2015-05" db="EMBL/GenBank/DDBJ databases">
        <title>Draft genome of Burkholderia cepacia LK29.</title>
        <authorList>
            <person name="Chan X.Y."/>
        </authorList>
    </citation>
    <scope>NUCLEOTIDE SEQUENCE [LARGE SCALE GENOMIC DNA]</scope>
    <source>
        <strain evidence="1 2">LK29</strain>
    </source>
</reference>
<dbReference type="Proteomes" id="UP000036338">
    <property type="component" value="Unassembled WGS sequence"/>
</dbReference>
<dbReference type="EMBL" id="LDWR01000058">
    <property type="protein sequence ID" value="KML48124.1"/>
    <property type="molecule type" value="Genomic_DNA"/>
</dbReference>
<sequence>MPRNGCRCMSAAVAVSDDPRTRKRAGIFIALRKSCGSDVRFDVQRVANDMPRLRNAERQSSFARVVFHSRHAVPVACAS</sequence>
<comment type="caution">
    <text evidence="1">The sequence shown here is derived from an EMBL/GenBank/DDBJ whole genome shotgun (WGS) entry which is preliminary data.</text>
</comment>